<comment type="caution">
    <text evidence="2">The sequence shown here is derived from an EMBL/GenBank/DDBJ whole genome shotgun (WGS) entry which is preliminary data.</text>
</comment>
<feature type="coiled-coil region" evidence="1">
    <location>
        <begin position="170"/>
        <end position="197"/>
    </location>
</feature>
<organism evidence="2 3">
    <name type="scientific">Venturia inaequalis</name>
    <name type="common">Apple scab fungus</name>
    <dbReference type="NCBI Taxonomy" id="5025"/>
    <lineage>
        <taxon>Eukaryota</taxon>
        <taxon>Fungi</taxon>
        <taxon>Dikarya</taxon>
        <taxon>Ascomycota</taxon>
        <taxon>Pezizomycotina</taxon>
        <taxon>Dothideomycetes</taxon>
        <taxon>Pleosporomycetidae</taxon>
        <taxon>Venturiales</taxon>
        <taxon>Venturiaceae</taxon>
        <taxon>Venturia</taxon>
    </lineage>
</organism>
<evidence type="ECO:0000313" key="3">
    <source>
        <dbReference type="Proteomes" id="UP000433883"/>
    </source>
</evidence>
<dbReference type="EMBL" id="WNWQ01000325">
    <property type="protein sequence ID" value="KAE9970500.1"/>
    <property type="molecule type" value="Genomic_DNA"/>
</dbReference>
<name>A0A8H3UIY1_VENIN</name>
<protein>
    <submittedName>
        <fullName evidence="2">Uncharacterized protein</fullName>
    </submittedName>
</protein>
<proteinExistence type="predicted"/>
<dbReference type="Proteomes" id="UP000433883">
    <property type="component" value="Unassembled WGS sequence"/>
</dbReference>
<dbReference type="AlphaFoldDB" id="A0A8H3UIY1"/>
<keyword evidence="1" id="KW-0175">Coiled coil</keyword>
<reference evidence="2 3" key="1">
    <citation type="submission" date="2019-11" db="EMBL/GenBank/DDBJ databases">
        <title>Venturia inaequalis Genome Resource.</title>
        <authorList>
            <person name="Lichtner F.J."/>
        </authorList>
    </citation>
    <scope>NUCLEOTIDE SEQUENCE [LARGE SCALE GENOMIC DNA]</scope>
    <source>
        <strain evidence="2">Bline_iso_100314</strain>
    </source>
</reference>
<evidence type="ECO:0000313" key="2">
    <source>
        <dbReference type="EMBL" id="KAE9970500.1"/>
    </source>
</evidence>
<evidence type="ECO:0000256" key="1">
    <source>
        <dbReference type="SAM" id="Coils"/>
    </source>
</evidence>
<gene>
    <name evidence="2" type="ORF">BLS_004886</name>
</gene>
<sequence>MPVQFGFSVGDFFAAAGVLYQLIKAFDSIDGAQASYKSQLAYLKGLHMVCEYISRNHSNLGDGLVPHANTVWDNYLKLHKHLSKYPTLAPRDANSFQDPNQVKKASETLRLAFFDIMGKAKKMQDSAMDAVAIVETYVVLELRDRIRSLEGSNGRQESGIAAASQDLQQIRVLTANLKQASEQNRDTLNKIKDSTDQQVANTEEICTKIEAMDKTIAQSQKELSESLGQLNKHIKEQREMAVVNKAADVQQWTNLQIEVGEEREELDSLKSSQEQLQSGLNESRKVLEGVSIITENQKLKRISGRLGGVCQILNPLGGIFGGGKPKAKPEPTPTK</sequence>
<accession>A0A8H3UIY1</accession>